<sequence length="388" mass="44054">MLKTKARKNSLKRAQESLREKSPRFSIIRALFIIEQAKGGNIPNRPKKMSNPNRAKFRWCDFHNDYGHTTAECRDLKDNLEDLLRREPNGGDNKKGAINVIYGGIPCKKSQVKAHLRGWSYEVMRTELLIGEGESSRHLEANFLVVDLTSAYNAVIGRPLIHQTGAMVSTYNLTMDCQKIKRKPTHGRECYIVTLNSSRTADTSRREANCLDPKRTRLVVECDHVGMATLDAREEFVPTTNPNEDTEEISLTEGDIKRTIKVDRALSQEIKASLVELLRKHQDVFAFSTDEMPGIDPAIISHHLNINPNVKPVKQKKRMFSAKKNKAIIEEVDKLLKAGFIQACQYPEWLLTSLWLKRLMGHGECAWTLLISTKLAPKIATCYLELTS</sequence>
<protein>
    <recommendedName>
        <fullName evidence="3">Reverse transcriptase domain-containing protein</fullName>
    </recommendedName>
</protein>
<keyword evidence="2" id="KW-1185">Reference proteome</keyword>
<dbReference type="AlphaFoldDB" id="A0A9Q1GMT8"/>
<dbReference type="PANTHER" id="PTHR33240:SF17">
    <property type="entry name" value="EUKARYOTIC PEPTIDE CHAIN RELEASE FACTOR GTP-BINDING SUBUNIT-LIKE"/>
    <property type="match status" value="1"/>
</dbReference>
<organism evidence="1 2">
    <name type="scientific">Carnegiea gigantea</name>
    <dbReference type="NCBI Taxonomy" id="171969"/>
    <lineage>
        <taxon>Eukaryota</taxon>
        <taxon>Viridiplantae</taxon>
        <taxon>Streptophyta</taxon>
        <taxon>Embryophyta</taxon>
        <taxon>Tracheophyta</taxon>
        <taxon>Spermatophyta</taxon>
        <taxon>Magnoliopsida</taxon>
        <taxon>eudicotyledons</taxon>
        <taxon>Gunneridae</taxon>
        <taxon>Pentapetalae</taxon>
        <taxon>Caryophyllales</taxon>
        <taxon>Cactineae</taxon>
        <taxon>Cactaceae</taxon>
        <taxon>Cactoideae</taxon>
        <taxon>Echinocereeae</taxon>
        <taxon>Carnegiea</taxon>
    </lineage>
</organism>
<dbReference type="OrthoDB" id="1928766at2759"/>
<evidence type="ECO:0000313" key="1">
    <source>
        <dbReference type="EMBL" id="KAJ8421433.1"/>
    </source>
</evidence>
<accession>A0A9Q1GMT8</accession>
<name>A0A9Q1GMT8_9CARY</name>
<dbReference type="Proteomes" id="UP001153076">
    <property type="component" value="Unassembled WGS sequence"/>
</dbReference>
<dbReference type="InterPro" id="IPR043502">
    <property type="entry name" value="DNA/RNA_pol_sf"/>
</dbReference>
<evidence type="ECO:0008006" key="3">
    <source>
        <dbReference type="Google" id="ProtNLM"/>
    </source>
</evidence>
<dbReference type="PANTHER" id="PTHR33240">
    <property type="entry name" value="OS08G0508500 PROTEIN"/>
    <property type="match status" value="1"/>
</dbReference>
<comment type="caution">
    <text evidence="1">The sequence shown here is derived from an EMBL/GenBank/DDBJ whole genome shotgun (WGS) entry which is preliminary data.</text>
</comment>
<dbReference type="Gene3D" id="3.10.10.10">
    <property type="entry name" value="HIV Type 1 Reverse Transcriptase, subunit A, domain 1"/>
    <property type="match status" value="1"/>
</dbReference>
<proteinExistence type="predicted"/>
<evidence type="ECO:0000313" key="2">
    <source>
        <dbReference type="Proteomes" id="UP001153076"/>
    </source>
</evidence>
<reference evidence="1" key="1">
    <citation type="submission" date="2022-04" db="EMBL/GenBank/DDBJ databases">
        <title>Carnegiea gigantea Genome sequencing and assembly v2.</title>
        <authorList>
            <person name="Copetti D."/>
            <person name="Sanderson M.J."/>
            <person name="Burquez A."/>
            <person name="Wojciechowski M.F."/>
        </authorList>
    </citation>
    <scope>NUCLEOTIDE SEQUENCE</scope>
    <source>
        <strain evidence="1">SGP5-SGP5p</strain>
        <tissue evidence="1">Aerial part</tissue>
    </source>
</reference>
<gene>
    <name evidence="1" type="ORF">Cgig2_031354</name>
</gene>
<dbReference type="SUPFAM" id="SSF56672">
    <property type="entry name" value="DNA/RNA polymerases"/>
    <property type="match status" value="1"/>
</dbReference>
<dbReference type="EMBL" id="JAKOGI010002728">
    <property type="protein sequence ID" value="KAJ8421433.1"/>
    <property type="molecule type" value="Genomic_DNA"/>
</dbReference>